<dbReference type="Gene3D" id="2.70.98.10">
    <property type="match status" value="1"/>
</dbReference>
<dbReference type="GO" id="GO:0030246">
    <property type="term" value="F:carbohydrate binding"/>
    <property type="evidence" value="ECO:0007669"/>
    <property type="project" value="InterPro"/>
</dbReference>
<protein>
    <submittedName>
        <fullName evidence="2">Uncharacterized protein</fullName>
    </submittedName>
</protein>
<feature type="compositionally biased region" description="Polar residues" evidence="1">
    <location>
        <begin position="53"/>
        <end position="63"/>
    </location>
</feature>
<evidence type="ECO:0000313" key="2">
    <source>
        <dbReference type="EMBL" id="MBC8674406.1"/>
    </source>
</evidence>
<dbReference type="EMBL" id="JACLAN010000015">
    <property type="protein sequence ID" value="MBC8674406.1"/>
    <property type="molecule type" value="Genomic_DNA"/>
</dbReference>
<feature type="region of interest" description="Disordered" evidence="1">
    <location>
        <begin position="1"/>
        <end position="114"/>
    </location>
</feature>
<organism evidence="2">
    <name type="scientific">Aeromonas hydrophila</name>
    <dbReference type="NCBI Taxonomy" id="644"/>
    <lineage>
        <taxon>Bacteria</taxon>
        <taxon>Pseudomonadati</taxon>
        <taxon>Pseudomonadota</taxon>
        <taxon>Gammaproteobacteria</taxon>
        <taxon>Aeromonadales</taxon>
        <taxon>Aeromonadaceae</taxon>
        <taxon>Aeromonas</taxon>
    </lineage>
</organism>
<dbReference type="InterPro" id="IPR014718">
    <property type="entry name" value="GH-type_carb-bd"/>
</dbReference>
<gene>
    <name evidence="2" type="ORF">H2136_21585</name>
</gene>
<feature type="compositionally biased region" description="Low complexity" evidence="1">
    <location>
        <begin position="91"/>
        <end position="100"/>
    </location>
</feature>
<comment type="caution">
    <text evidence="2">The sequence shown here is derived from an EMBL/GenBank/DDBJ whole genome shotgun (WGS) entry which is preliminary data.</text>
</comment>
<proteinExistence type="predicted"/>
<dbReference type="AlphaFoldDB" id="A0A926IZ76"/>
<evidence type="ECO:0000256" key="1">
    <source>
        <dbReference type="SAM" id="MobiDB-lite"/>
    </source>
</evidence>
<name>A0A926IZ76_AERHY</name>
<sequence>MCWSARSWPGTDHPQHRQSAARLQRRPAHLPADKFTGSVSISGLGEPYADKLTGQNGLQQGPLTLNGPLDRVYWQPAAHVSIQDGERETGGQRQPRQRGGLDSPGWKAPALWQT</sequence>
<reference evidence="2" key="1">
    <citation type="submission" date="2020-07" db="EMBL/GenBank/DDBJ databases">
        <title>Carbapenem Resistant Aeromonas hydrophila Carrying blacphA7 Isolated from Two Solid Organ Transplant Patients.</title>
        <authorList>
            <person name="Hilt E."/>
            <person name="Fitzwater S.P."/>
            <person name="Ward K."/>
            <person name="De St Maurice A."/>
            <person name="Chandrasekaran S."/>
            <person name="Garner O.B."/>
            <person name="Yang S."/>
        </authorList>
    </citation>
    <scope>NUCLEOTIDE SEQUENCE</scope>
    <source>
        <strain evidence="2">B-1</strain>
    </source>
</reference>
<accession>A0A926IZ76</accession>